<dbReference type="Gene3D" id="3.40.395.10">
    <property type="entry name" value="Adenoviral Proteinase, Chain A"/>
    <property type="match status" value="1"/>
</dbReference>
<evidence type="ECO:0000313" key="2">
    <source>
        <dbReference type="Proteomes" id="UP001418222"/>
    </source>
</evidence>
<accession>A0AAP0BZF2</accession>
<dbReference type="SUPFAM" id="SSF54001">
    <property type="entry name" value="Cysteine proteinases"/>
    <property type="match status" value="1"/>
</dbReference>
<dbReference type="AlphaFoldDB" id="A0AAP0BZF2"/>
<comment type="caution">
    <text evidence="1">The sequence shown here is derived from an EMBL/GenBank/DDBJ whole genome shotgun (WGS) entry which is preliminary data.</text>
</comment>
<dbReference type="EMBL" id="JBBWWQ010000002">
    <property type="protein sequence ID" value="KAK8955101.1"/>
    <property type="molecule type" value="Genomic_DNA"/>
</dbReference>
<proteinExistence type="predicted"/>
<gene>
    <name evidence="1" type="ORF">KSP39_PZI002492</name>
</gene>
<evidence type="ECO:0000313" key="1">
    <source>
        <dbReference type="EMBL" id="KAK8955101.1"/>
    </source>
</evidence>
<dbReference type="Proteomes" id="UP001418222">
    <property type="component" value="Unassembled WGS sequence"/>
</dbReference>
<organism evidence="1 2">
    <name type="scientific">Platanthera zijinensis</name>
    <dbReference type="NCBI Taxonomy" id="2320716"/>
    <lineage>
        <taxon>Eukaryota</taxon>
        <taxon>Viridiplantae</taxon>
        <taxon>Streptophyta</taxon>
        <taxon>Embryophyta</taxon>
        <taxon>Tracheophyta</taxon>
        <taxon>Spermatophyta</taxon>
        <taxon>Magnoliopsida</taxon>
        <taxon>Liliopsida</taxon>
        <taxon>Asparagales</taxon>
        <taxon>Orchidaceae</taxon>
        <taxon>Orchidoideae</taxon>
        <taxon>Orchideae</taxon>
        <taxon>Orchidinae</taxon>
        <taxon>Platanthera</taxon>
    </lineage>
</organism>
<protein>
    <recommendedName>
        <fullName evidence="3">Ubiquitin-like protease family profile domain-containing protein</fullName>
    </recommendedName>
</protein>
<dbReference type="InterPro" id="IPR038765">
    <property type="entry name" value="Papain-like_cys_pep_sf"/>
</dbReference>
<reference evidence="1 2" key="1">
    <citation type="journal article" date="2022" name="Nat. Plants">
        <title>Genomes of leafy and leafless Platanthera orchids illuminate the evolution of mycoheterotrophy.</title>
        <authorList>
            <person name="Li M.H."/>
            <person name="Liu K.W."/>
            <person name="Li Z."/>
            <person name="Lu H.C."/>
            <person name="Ye Q.L."/>
            <person name="Zhang D."/>
            <person name="Wang J.Y."/>
            <person name="Li Y.F."/>
            <person name="Zhong Z.M."/>
            <person name="Liu X."/>
            <person name="Yu X."/>
            <person name="Liu D.K."/>
            <person name="Tu X.D."/>
            <person name="Liu B."/>
            <person name="Hao Y."/>
            <person name="Liao X.Y."/>
            <person name="Jiang Y.T."/>
            <person name="Sun W.H."/>
            <person name="Chen J."/>
            <person name="Chen Y.Q."/>
            <person name="Ai Y."/>
            <person name="Zhai J.W."/>
            <person name="Wu S.S."/>
            <person name="Zhou Z."/>
            <person name="Hsiao Y.Y."/>
            <person name="Wu W.L."/>
            <person name="Chen Y.Y."/>
            <person name="Lin Y.F."/>
            <person name="Hsu J.L."/>
            <person name="Li C.Y."/>
            <person name="Wang Z.W."/>
            <person name="Zhao X."/>
            <person name="Zhong W.Y."/>
            <person name="Ma X.K."/>
            <person name="Ma L."/>
            <person name="Huang J."/>
            <person name="Chen G.Z."/>
            <person name="Huang M.Z."/>
            <person name="Huang L."/>
            <person name="Peng D.H."/>
            <person name="Luo Y.B."/>
            <person name="Zou S.Q."/>
            <person name="Chen S.P."/>
            <person name="Lan S."/>
            <person name="Tsai W.C."/>
            <person name="Van de Peer Y."/>
            <person name="Liu Z.J."/>
        </authorList>
    </citation>
    <scope>NUCLEOTIDE SEQUENCE [LARGE SCALE GENOMIC DNA]</scope>
    <source>
        <strain evidence="1">Lor287</strain>
    </source>
</reference>
<keyword evidence="2" id="KW-1185">Reference proteome</keyword>
<sequence>MGLDGDFRKKSLLESPRGVSSLIGRQVDVVMRLRRRTRSMAGNEDNGNDCGIFVMKYMEASLGKDRVDWTRHTSWAKEMPRIRAEIVATLLQTFQTSLLTENGFCV</sequence>
<evidence type="ECO:0008006" key="3">
    <source>
        <dbReference type="Google" id="ProtNLM"/>
    </source>
</evidence>
<name>A0AAP0BZF2_9ASPA</name>